<feature type="compositionally biased region" description="Gly residues" evidence="2">
    <location>
        <begin position="203"/>
        <end position="216"/>
    </location>
</feature>
<feature type="compositionally biased region" description="Low complexity" evidence="2">
    <location>
        <begin position="237"/>
        <end position="251"/>
    </location>
</feature>
<feature type="compositionally biased region" description="Pro residues" evidence="2">
    <location>
        <begin position="287"/>
        <end position="296"/>
    </location>
</feature>
<dbReference type="UniPathway" id="UPA00098">
    <property type="reaction ID" value="UER00361"/>
</dbReference>
<dbReference type="Proteomes" id="UP000694727">
    <property type="component" value="Unplaced"/>
</dbReference>
<feature type="region of interest" description="Disordered" evidence="2">
    <location>
        <begin position="237"/>
        <end position="256"/>
    </location>
</feature>
<accession>A0A8D1TR90</accession>
<dbReference type="PANTHER" id="PTHR11645">
    <property type="entry name" value="PYRROLINE-5-CARBOXYLATE REDUCTASE"/>
    <property type="match status" value="1"/>
</dbReference>
<reference evidence="5" key="1">
    <citation type="submission" date="2025-05" db="UniProtKB">
        <authorList>
            <consortium name="Ensembl"/>
        </authorList>
    </citation>
    <scope>IDENTIFICATION</scope>
</reference>
<evidence type="ECO:0000256" key="2">
    <source>
        <dbReference type="SAM" id="MobiDB-lite"/>
    </source>
</evidence>
<dbReference type="Ensembl" id="ENSSSCT00050106290.1">
    <property type="protein sequence ID" value="ENSSSCP00050046917.1"/>
    <property type="gene ID" value="ENSSSCG00050077193.1"/>
</dbReference>
<dbReference type="FunFam" id="3.40.50.720:FF:000064">
    <property type="entry name" value="Pyrroline-5-carboxylate reductase 1"/>
    <property type="match status" value="1"/>
</dbReference>
<feature type="region of interest" description="Disordered" evidence="2">
    <location>
        <begin position="374"/>
        <end position="402"/>
    </location>
</feature>
<dbReference type="InterPro" id="IPR028939">
    <property type="entry name" value="P5C_Rdtase_cat_N"/>
</dbReference>
<feature type="compositionally biased region" description="Basic and acidic residues" evidence="2">
    <location>
        <begin position="377"/>
        <end position="388"/>
    </location>
</feature>
<dbReference type="PANTHER" id="PTHR11645:SF6">
    <property type="entry name" value="PYRROLINE-5-CARBOXYLATE REDUCTASE 1, MITOCHONDRIAL"/>
    <property type="match status" value="1"/>
</dbReference>
<dbReference type="Gene3D" id="1.10.3730.10">
    <property type="entry name" value="ProC C-terminal domain-like"/>
    <property type="match status" value="1"/>
</dbReference>
<dbReference type="Proteomes" id="UP000694571">
    <property type="component" value="Unplaced"/>
</dbReference>
<dbReference type="Gene3D" id="3.40.50.720">
    <property type="entry name" value="NAD(P)-binding Rossmann-like Domain"/>
    <property type="match status" value="1"/>
</dbReference>
<dbReference type="Ensembl" id="ENSSSCT00025093955.1">
    <property type="protein sequence ID" value="ENSSSCP00025041234.1"/>
    <property type="gene ID" value="ENSSSCG00025068078.1"/>
</dbReference>
<organism evidence="5 6">
    <name type="scientific">Sus scrofa</name>
    <name type="common">Pig</name>
    <dbReference type="NCBI Taxonomy" id="9823"/>
    <lineage>
        <taxon>Eukaryota</taxon>
        <taxon>Metazoa</taxon>
        <taxon>Chordata</taxon>
        <taxon>Craniata</taxon>
        <taxon>Vertebrata</taxon>
        <taxon>Euteleostomi</taxon>
        <taxon>Mammalia</taxon>
        <taxon>Eutheria</taxon>
        <taxon>Laurasiatheria</taxon>
        <taxon>Artiodactyla</taxon>
        <taxon>Suina</taxon>
        <taxon>Suidae</taxon>
        <taxon>Sus</taxon>
    </lineage>
</organism>
<dbReference type="InterPro" id="IPR008927">
    <property type="entry name" value="6-PGluconate_DH-like_C_sf"/>
</dbReference>
<feature type="region of interest" description="Disordered" evidence="2">
    <location>
        <begin position="192"/>
        <end position="220"/>
    </location>
</feature>
<sequence length="402" mass="41934">MASSPDMDLATVSALRKMGVNLTPHNKEAVQHSDVLFLAVKPHIIPFILDEIAPDIETRHIVVSCAAGVTISSIEKKLTAFQPAPKVIRCMTNTPVVVRQGATVYATGTHAQVEDGRLLEQLMGSVGFCTEVEEDLIDAVTGLSGSGPAYAFTALDALADGGVKMGLPRRLAVRLGAQALLVSVFPDPPLGGDQSLPGPWPLPGGGAGGQRGGGAGALPSQLSASLSGFRGLPRCSWTPSSTPASSRTTSALQAGPPSTPCMCWRAGASGPCSSMRWRPPASAHGGPPAPTPPPSHPLSSLSCSGLAAGRAQGALRCPGYRVQLPSAPWSFSRPARRGCPLGPGCALHVVHRWWFSERGDHPGGCLSLTVTASSRPCRRDREHDDWDASRCATEASSRESRE</sequence>
<dbReference type="InterPro" id="IPR036291">
    <property type="entry name" value="NAD(P)-bd_dom_sf"/>
</dbReference>
<protein>
    <submittedName>
        <fullName evidence="5">Pyrroline-5-carboxylate reductase 1</fullName>
    </submittedName>
</protein>
<dbReference type="Pfam" id="PF14748">
    <property type="entry name" value="P5CR_dimer"/>
    <property type="match status" value="1"/>
</dbReference>
<evidence type="ECO:0000259" key="4">
    <source>
        <dbReference type="Pfam" id="PF14748"/>
    </source>
</evidence>
<feature type="domain" description="Pyrroline-5-carboxylate reductase dimerisation" evidence="4">
    <location>
        <begin position="134"/>
        <end position="181"/>
    </location>
</feature>
<evidence type="ECO:0000256" key="1">
    <source>
        <dbReference type="ARBA" id="ARBA00005525"/>
    </source>
</evidence>
<dbReference type="InterPro" id="IPR029036">
    <property type="entry name" value="P5CR_dimer"/>
</dbReference>
<dbReference type="AlphaFoldDB" id="A0A8D1TR90"/>
<comment type="similarity">
    <text evidence="1">Belongs to the pyrroline-5-carboxylate reductase family.</text>
</comment>
<dbReference type="Proteomes" id="UP000694570">
    <property type="component" value="Unplaced"/>
</dbReference>
<dbReference type="GO" id="GO:0055129">
    <property type="term" value="P:L-proline biosynthetic process"/>
    <property type="evidence" value="ECO:0007669"/>
    <property type="project" value="UniProtKB-UniPathway"/>
</dbReference>
<name>A0A8D1TR90_PIG</name>
<evidence type="ECO:0000259" key="3">
    <source>
        <dbReference type="Pfam" id="PF03807"/>
    </source>
</evidence>
<dbReference type="SUPFAM" id="SSF48179">
    <property type="entry name" value="6-phosphogluconate dehydrogenase C-terminal domain-like"/>
    <property type="match status" value="1"/>
</dbReference>
<dbReference type="SUPFAM" id="SSF51735">
    <property type="entry name" value="NAD(P)-binding Rossmann-fold domains"/>
    <property type="match status" value="1"/>
</dbReference>
<feature type="region of interest" description="Disordered" evidence="2">
    <location>
        <begin position="278"/>
        <end position="301"/>
    </location>
</feature>
<evidence type="ECO:0000313" key="5">
    <source>
        <dbReference type="Ensembl" id="ENSSSCP00050046917.1"/>
    </source>
</evidence>
<feature type="domain" description="Pyrroline-5-carboxylate reductase catalytic N-terminal" evidence="3">
    <location>
        <begin position="4"/>
        <end position="68"/>
    </location>
</feature>
<evidence type="ECO:0000313" key="6">
    <source>
        <dbReference type="Proteomes" id="UP000694571"/>
    </source>
</evidence>
<dbReference type="Pfam" id="PF03807">
    <property type="entry name" value="F420_oxidored"/>
    <property type="match status" value="1"/>
</dbReference>
<dbReference type="Ensembl" id="ENSSSCT00030013944.1">
    <property type="protein sequence ID" value="ENSSSCP00030006229.1"/>
    <property type="gene ID" value="ENSSSCG00030010170.1"/>
</dbReference>
<proteinExistence type="inferred from homology"/>